<dbReference type="Pfam" id="PF10096">
    <property type="entry name" value="DUF2334"/>
    <property type="match status" value="1"/>
</dbReference>
<organism evidence="1 2">
    <name type="scientific">Rhodococcus coprophilus</name>
    <dbReference type="NCBI Taxonomy" id="38310"/>
    <lineage>
        <taxon>Bacteria</taxon>
        <taxon>Bacillati</taxon>
        <taxon>Actinomycetota</taxon>
        <taxon>Actinomycetes</taxon>
        <taxon>Mycobacteriales</taxon>
        <taxon>Nocardiaceae</taxon>
        <taxon>Rhodococcus</taxon>
    </lineage>
</organism>
<proteinExistence type="predicted"/>
<gene>
    <name evidence="1" type="ORF">NCTC10994_01970</name>
</gene>
<evidence type="ECO:0000313" key="1">
    <source>
        <dbReference type="EMBL" id="SQI31617.1"/>
    </source>
</evidence>
<dbReference type="Proteomes" id="UP000249091">
    <property type="component" value="Chromosome 1"/>
</dbReference>
<dbReference type="InterPro" id="IPR011330">
    <property type="entry name" value="Glyco_hydro/deAcase_b/a-brl"/>
</dbReference>
<evidence type="ECO:0008006" key="3">
    <source>
        <dbReference type="Google" id="ProtNLM"/>
    </source>
</evidence>
<dbReference type="SUPFAM" id="SSF88713">
    <property type="entry name" value="Glycoside hydrolase/deacetylase"/>
    <property type="match status" value="1"/>
</dbReference>
<sequence>MNGQLVVSLTGIRDTTREVVEGFAREMDVRGVPLSLCVAPRLGGRYTLLSDPGTQEWLLERREGGDAIVLHGYDPSSAVGRHPEFARLPRHEARLRLLAADRVLEETGLRTRLFAPPRWRASAGAVAALPQVGFRMILEHNVIRDLSVDAVMKSQVYGIGDGAPSGHWWCRAVVAESQRVTRRGELFRLAVSAPTLAAPGLRRAVLAAIDVALRHGAEPTVYSRRSAPKRRVAV</sequence>
<dbReference type="EMBL" id="LS483468">
    <property type="protein sequence ID" value="SQI31617.1"/>
    <property type="molecule type" value="Genomic_DNA"/>
</dbReference>
<accession>A0A2X4TW11</accession>
<dbReference type="RefSeq" id="WP_072701984.1">
    <property type="nucleotide sequence ID" value="NZ_JAFBBL010000001.1"/>
</dbReference>
<dbReference type="InterPro" id="IPR018763">
    <property type="entry name" value="DUF2334"/>
</dbReference>
<protein>
    <recommendedName>
        <fullName evidence="3">Deacetylase</fullName>
    </recommendedName>
</protein>
<dbReference type="STRING" id="1219011.GCA_001895045_03064"/>
<dbReference type="KEGG" id="rcr:NCTC10994_01970"/>
<keyword evidence="2" id="KW-1185">Reference proteome</keyword>
<reference evidence="1 2" key="1">
    <citation type="submission" date="2018-06" db="EMBL/GenBank/DDBJ databases">
        <authorList>
            <consortium name="Pathogen Informatics"/>
            <person name="Doyle S."/>
        </authorList>
    </citation>
    <scope>NUCLEOTIDE SEQUENCE [LARGE SCALE GENOMIC DNA]</scope>
    <source>
        <strain evidence="1 2">NCTC10994</strain>
    </source>
</reference>
<dbReference type="GO" id="GO:0005975">
    <property type="term" value="P:carbohydrate metabolic process"/>
    <property type="evidence" value="ECO:0007669"/>
    <property type="project" value="InterPro"/>
</dbReference>
<name>A0A2X4TW11_9NOCA</name>
<evidence type="ECO:0000313" key="2">
    <source>
        <dbReference type="Proteomes" id="UP000249091"/>
    </source>
</evidence>
<dbReference type="AlphaFoldDB" id="A0A2X4TW11"/>
<dbReference type="Gene3D" id="3.20.20.370">
    <property type="entry name" value="Glycoside hydrolase/deacetylase"/>
    <property type="match status" value="1"/>
</dbReference>